<name>A0A4C1Y8G9_EUMVA</name>
<dbReference type="AlphaFoldDB" id="A0A4C1Y8G9"/>
<dbReference type="EMBL" id="BGZK01001088">
    <property type="protein sequence ID" value="GBP70837.1"/>
    <property type="molecule type" value="Genomic_DNA"/>
</dbReference>
<keyword evidence="2" id="KW-1185">Reference proteome</keyword>
<reference evidence="1 2" key="1">
    <citation type="journal article" date="2019" name="Commun. Biol.">
        <title>The bagworm genome reveals a unique fibroin gene that provides high tensile strength.</title>
        <authorList>
            <person name="Kono N."/>
            <person name="Nakamura H."/>
            <person name="Ohtoshi R."/>
            <person name="Tomita M."/>
            <person name="Numata K."/>
            <person name="Arakawa K."/>
        </authorList>
    </citation>
    <scope>NUCLEOTIDE SEQUENCE [LARGE SCALE GENOMIC DNA]</scope>
</reference>
<comment type="caution">
    <text evidence="1">The sequence shown here is derived from an EMBL/GenBank/DDBJ whole genome shotgun (WGS) entry which is preliminary data.</text>
</comment>
<evidence type="ECO:0000313" key="1">
    <source>
        <dbReference type="EMBL" id="GBP70837.1"/>
    </source>
</evidence>
<gene>
    <name evidence="1" type="ORF">EVAR_53501_1</name>
</gene>
<accession>A0A4C1Y8G9</accession>
<organism evidence="1 2">
    <name type="scientific">Eumeta variegata</name>
    <name type="common">Bagworm moth</name>
    <name type="synonym">Eumeta japonica</name>
    <dbReference type="NCBI Taxonomy" id="151549"/>
    <lineage>
        <taxon>Eukaryota</taxon>
        <taxon>Metazoa</taxon>
        <taxon>Ecdysozoa</taxon>
        <taxon>Arthropoda</taxon>
        <taxon>Hexapoda</taxon>
        <taxon>Insecta</taxon>
        <taxon>Pterygota</taxon>
        <taxon>Neoptera</taxon>
        <taxon>Endopterygota</taxon>
        <taxon>Lepidoptera</taxon>
        <taxon>Glossata</taxon>
        <taxon>Ditrysia</taxon>
        <taxon>Tineoidea</taxon>
        <taxon>Psychidae</taxon>
        <taxon>Oiketicinae</taxon>
        <taxon>Eumeta</taxon>
    </lineage>
</organism>
<sequence length="222" mass="24778">MNTPDVQSSGHAGVAGLCLSSRGTGVSCESRRVQVCPCEHFRVFSQRPNQTTASTLRAFRLHTGRPLQQNLLIVSSRGAPGRRHPHAEVVRGVTRLARAPGRVLNSRVIGQFVRERDSNRGTFRLKSDNGDRLTTARLTWNSAQLLYSERRRSLRTDLKQILSEKNCLHFTSKRAEPYAKTSNWIKESSAFITGGGRKLESLITSPARLRVRLPEVAVHTLV</sequence>
<protein>
    <submittedName>
        <fullName evidence="1">Uncharacterized protein</fullName>
    </submittedName>
</protein>
<dbReference type="Proteomes" id="UP000299102">
    <property type="component" value="Unassembled WGS sequence"/>
</dbReference>
<evidence type="ECO:0000313" key="2">
    <source>
        <dbReference type="Proteomes" id="UP000299102"/>
    </source>
</evidence>
<proteinExistence type="predicted"/>